<dbReference type="InterPro" id="IPR002904">
    <property type="entry name" value="Lys-tRNA-ligase"/>
</dbReference>
<keyword evidence="4 10" id="KW-0436">Ligase</keyword>
<dbReference type="GO" id="GO:0005737">
    <property type="term" value="C:cytoplasm"/>
    <property type="evidence" value="ECO:0007669"/>
    <property type="project" value="UniProtKB-SubCell"/>
</dbReference>
<dbReference type="InterPro" id="IPR020751">
    <property type="entry name" value="aa-tRNA-synth_I_codon-bd_sub2"/>
</dbReference>
<dbReference type="GO" id="GO:0004824">
    <property type="term" value="F:lysine-tRNA ligase activity"/>
    <property type="evidence" value="ECO:0007669"/>
    <property type="project" value="UniProtKB-UniRule"/>
</dbReference>
<dbReference type="GO" id="GO:0005524">
    <property type="term" value="F:ATP binding"/>
    <property type="evidence" value="ECO:0007669"/>
    <property type="project" value="UniProtKB-UniRule"/>
</dbReference>
<keyword evidence="8 10" id="KW-0030">Aminoacyl-tRNA synthetase</keyword>
<dbReference type="OrthoDB" id="9803151at2"/>
<dbReference type="EMBL" id="FWZT01000015">
    <property type="protein sequence ID" value="SMF50096.1"/>
    <property type="molecule type" value="Genomic_DNA"/>
</dbReference>
<dbReference type="Gene3D" id="1.10.10.350">
    <property type="match status" value="1"/>
</dbReference>
<evidence type="ECO:0000256" key="8">
    <source>
        <dbReference type="ARBA" id="ARBA00023146"/>
    </source>
</evidence>
<keyword evidence="7 10" id="KW-0648">Protein biosynthesis</keyword>
<dbReference type="PANTHER" id="PTHR37940">
    <property type="entry name" value="LYSINE--TRNA LIGASE"/>
    <property type="match status" value="1"/>
</dbReference>
<dbReference type="AlphaFoldDB" id="A0A1Y6C847"/>
<dbReference type="InterPro" id="IPR008925">
    <property type="entry name" value="aa_tRNA-synth_I_cd-bd_sf"/>
</dbReference>
<evidence type="ECO:0000256" key="6">
    <source>
        <dbReference type="ARBA" id="ARBA00022840"/>
    </source>
</evidence>
<dbReference type="NCBIfam" id="TIGR00467">
    <property type="entry name" value="lysS_arch"/>
    <property type="match status" value="1"/>
</dbReference>
<evidence type="ECO:0000256" key="9">
    <source>
        <dbReference type="ARBA" id="ARBA00048573"/>
    </source>
</evidence>
<evidence type="ECO:0000256" key="5">
    <source>
        <dbReference type="ARBA" id="ARBA00022741"/>
    </source>
</evidence>
<comment type="caution">
    <text evidence="10">Lacks conserved residue(s) required for the propagation of feature annotation.</text>
</comment>
<evidence type="ECO:0000256" key="7">
    <source>
        <dbReference type="ARBA" id="ARBA00022917"/>
    </source>
</evidence>
<comment type="catalytic activity">
    <reaction evidence="9 10">
        <text>tRNA(Lys) + L-lysine + ATP = L-lysyl-tRNA(Lys) + AMP + diphosphate</text>
        <dbReference type="Rhea" id="RHEA:20792"/>
        <dbReference type="Rhea" id="RHEA-COMP:9696"/>
        <dbReference type="Rhea" id="RHEA-COMP:9697"/>
        <dbReference type="ChEBI" id="CHEBI:30616"/>
        <dbReference type="ChEBI" id="CHEBI:32551"/>
        <dbReference type="ChEBI" id="CHEBI:33019"/>
        <dbReference type="ChEBI" id="CHEBI:78442"/>
        <dbReference type="ChEBI" id="CHEBI:78529"/>
        <dbReference type="ChEBI" id="CHEBI:456215"/>
        <dbReference type="EC" id="6.1.1.6"/>
    </reaction>
</comment>
<dbReference type="InterPro" id="IPR042078">
    <property type="entry name" value="Lys-tRNA-ligase_SC_fold"/>
</dbReference>
<dbReference type="RefSeq" id="WP_132319904.1">
    <property type="nucleotide sequence ID" value="NZ_FWZT01000015.1"/>
</dbReference>
<dbReference type="EC" id="6.1.1.6" evidence="10"/>
<keyword evidence="5 10" id="KW-0547">Nucleotide-binding</keyword>
<keyword evidence="6 10" id="KW-0067">ATP-binding</keyword>
<dbReference type="PANTHER" id="PTHR37940:SF1">
    <property type="entry name" value="LYSINE--TRNA LIGASE"/>
    <property type="match status" value="1"/>
</dbReference>
<dbReference type="SUPFAM" id="SSF48163">
    <property type="entry name" value="An anticodon-binding domain of class I aminoacyl-tRNA synthetases"/>
    <property type="match status" value="1"/>
</dbReference>
<dbReference type="Pfam" id="PF01921">
    <property type="entry name" value="tRNA-synt_1f"/>
    <property type="match status" value="1"/>
</dbReference>
<dbReference type="Gene3D" id="3.40.50.620">
    <property type="entry name" value="HUPs"/>
    <property type="match status" value="2"/>
</dbReference>
<proteinExistence type="inferred from homology"/>
<evidence type="ECO:0000256" key="4">
    <source>
        <dbReference type="ARBA" id="ARBA00022598"/>
    </source>
</evidence>
<dbReference type="HAMAP" id="MF_00177">
    <property type="entry name" value="Lys_tRNA_synth_class1"/>
    <property type="match status" value="1"/>
</dbReference>
<reference evidence="12" key="1">
    <citation type="submission" date="2017-04" db="EMBL/GenBank/DDBJ databases">
        <authorList>
            <person name="Varghese N."/>
            <person name="Submissions S."/>
        </authorList>
    </citation>
    <scope>NUCLEOTIDE SEQUENCE [LARGE SCALE GENOMIC DNA]</scope>
    <source>
        <strain evidence="12">RKEM611</strain>
    </source>
</reference>
<feature type="short sequence motif" description="'KMSKS' region" evidence="10">
    <location>
        <begin position="284"/>
        <end position="288"/>
    </location>
</feature>
<dbReference type="GO" id="GO:0006430">
    <property type="term" value="P:lysyl-tRNA aminoacylation"/>
    <property type="evidence" value="ECO:0007669"/>
    <property type="project" value="UniProtKB-UniRule"/>
</dbReference>
<dbReference type="Proteomes" id="UP000192907">
    <property type="component" value="Unassembled WGS sequence"/>
</dbReference>
<evidence type="ECO:0000313" key="11">
    <source>
        <dbReference type="EMBL" id="SMF50096.1"/>
    </source>
</evidence>
<name>A0A1Y6C847_9BACT</name>
<sequence>MKPLTPHWADQTAVRIIGACGDRESYTVASGITPSGTVHIGNFREVITVEFVAKALESLGKKVRFIYSWDDFDTFRKVPVNLPQQDMLKEELRRPISRVPDPYGEDASYAAHNIRVFEEDLAQIGIEPEFLYQHKRYSDGLYAEGIKKALENKDTIKTILNKHRSTPLGDDWLPTAVYCEACDRDEMEYERYDGGYEYSYKCSSCGHEATTDIRTTKNLKLNWRTDWPMRWDFEKVDFEPGGKDHSSDGGSYDTGKRIVKEIYGFKAPQYLQYDFVSIKGGTGKMSSSSGKLLTLREAFAVYEPQMVRWIFASQRPNHDFSIAFDVDVIKVYDEFDRAEKQALGPKPEKLGKWPMARRTYELSAIGELYQEAPYRAPFRELCSRLQIFDGDVNKTLERYYADDVRTELDRQLFERRCEKALAWLELYAPDEFKYKINQEPVEIDLDDSQKAALSALRALVESTDLDAILPKDLNQKIYDDVIRKVDIEAKHCFQAVYMKLINREQGPRLPGFLKELGKERILKLI</sequence>
<organism evidence="11 12">
    <name type="scientific">Pseudobacteriovorax antillogorgiicola</name>
    <dbReference type="NCBI Taxonomy" id="1513793"/>
    <lineage>
        <taxon>Bacteria</taxon>
        <taxon>Pseudomonadati</taxon>
        <taxon>Bdellovibrionota</taxon>
        <taxon>Oligoflexia</taxon>
        <taxon>Oligoflexales</taxon>
        <taxon>Pseudobacteriovoracaceae</taxon>
        <taxon>Pseudobacteriovorax</taxon>
    </lineage>
</organism>
<gene>
    <name evidence="10" type="primary">lysS</name>
    <name evidence="11" type="ORF">SAMN06296036_115157</name>
</gene>
<dbReference type="SUPFAM" id="SSF52374">
    <property type="entry name" value="Nucleotidylyl transferase"/>
    <property type="match status" value="1"/>
</dbReference>
<accession>A0A1Y6C847</accession>
<evidence type="ECO:0000256" key="2">
    <source>
        <dbReference type="ARBA" id="ARBA00005594"/>
    </source>
</evidence>
<keyword evidence="3 10" id="KW-0963">Cytoplasm</keyword>
<comment type="subcellular location">
    <subcellularLocation>
        <location evidence="1 10">Cytoplasm</location>
    </subcellularLocation>
</comment>
<protein>
    <recommendedName>
        <fullName evidence="10">Lysine--tRNA ligase</fullName>
        <ecNumber evidence="10">6.1.1.6</ecNumber>
    </recommendedName>
    <alternativeName>
        <fullName evidence="10">Lysyl-tRNA synthetase</fullName>
        <shortName evidence="10">LysRS</shortName>
    </alternativeName>
</protein>
<dbReference type="InterPro" id="IPR001412">
    <property type="entry name" value="aa-tRNA-synth_I_CS"/>
</dbReference>
<evidence type="ECO:0000256" key="3">
    <source>
        <dbReference type="ARBA" id="ARBA00022490"/>
    </source>
</evidence>
<keyword evidence="12" id="KW-1185">Reference proteome</keyword>
<dbReference type="Gene3D" id="1.10.10.770">
    <property type="match status" value="1"/>
</dbReference>
<dbReference type="Gene3D" id="6.10.20.10">
    <property type="entry name" value="Lysine tRNA ligase, stem contact fold domain"/>
    <property type="match status" value="1"/>
</dbReference>
<dbReference type="STRING" id="1513793.SAMN06296036_115157"/>
<dbReference type="GO" id="GO:0000049">
    <property type="term" value="F:tRNA binding"/>
    <property type="evidence" value="ECO:0007669"/>
    <property type="project" value="InterPro"/>
</dbReference>
<evidence type="ECO:0000313" key="12">
    <source>
        <dbReference type="Proteomes" id="UP000192907"/>
    </source>
</evidence>
<feature type="short sequence motif" description="'HIGH' region" evidence="10">
    <location>
        <begin position="34"/>
        <end position="42"/>
    </location>
</feature>
<evidence type="ECO:0000256" key="10">
    <source>
        <dbReference type="HAMAP-Rule" id="MF_00177"/>
    </source>
</evidence>
<dbReference type="InterPro" id="IPR014729">
    <property type="entry name" value="Rossmann-like_a/b/a_fold"/>
</dbReference>
<evidence type="ECO:0000256" key="1">
    <source>
        <dbReference type="ARBA" id="ARBA00004496"/>
    </source>
</evidence>
<comment type="similarity">
    <text evidence="2 10">Belongs to the class-I aminoacyl-tRNA synthetase family.</text>
</comment>
<dbReference type="PROSITE" id="PS00178">
    <property type="entry name" value="AA_TRNA_LIGASE_I"/>
    <property type="match status" value="1"/>
</dbReference>